<dbReference type="InterPro" id="IPR001926">
    <property type="entry name" value="TrpB-like_PALP"/>
</dbReference>
<dbReference type="CDD" id="cd01561">
    <property type="entry name" value="CBS_like"/>
    <property type="match status" value="1"/>
</dbReference>
<evidence type="ECO:0000256" key="3">
    <source>
        <dbReference type="ARBA" id="ARBA00022605"/>
    </source>
</evidence>
<protein>
    <submittedName>
        <fullName evidence="8">Cysteine synthase family protein</fullName>
    </submittedName>
</protein>
<dbReference type="GO" id="GO:0006535">
    <property type="term" value="P:cysteine biosynthetic process from serine"/>
    <property type="evidence" value="ECO:0007669"/>
    <property type="project" value="InterPro"/>
</dbReference>
<dbReference type="PROSITE" id="PS00901">
    <property type="entry name" value="CYS_SYNTHASE"/>
    <property type="match status" value="1"/>
</dbReference>
<comment type="caution">
    <text evidence="8">The sequence shown here is derived from an EMBL/GenBank/DDBJ whole genome shotgun (WGS) entry which is preliminary data.</text>
</comment>
<dbReference type="Gene3D" id="3.40.50.1100">
    <property type="match status" value="2"/>
</dbReference>
<dbReference type="AlphaFoldDB" id="A0A8T3YMP6"/>
<reference evidence="8" key="1">
    <citation type="submission" date="2020-07" db="EMBL/GenBank/DDBJ databases">
        <title>Huge and variable diversity of episymbiotic CPR bacteria and DPANN archaea in groundwater ecosystems.</title>
        <authorList>
            <person name="He C.Y."/>
            <person name="Keren R."/>
            <person name="Whittaker M."/>
            <person name="Farag I.F."/>
            <person name="Doudna J."/>
            <person name="Cate J.H.D."/>
            <person name="Banfield J.F."/>
        </authorList>
    </citation>
    <scope>NUCLEOTIDE SEQUENCE</scope>
    <source>
        <strain evidence="8">NC_groundwater_1296_Ag_S-0.2um_52_80</strain>
    </source>
</reference>
<keyword evidence="3" id="KW-0028">Amino-acid biosynthesis</keyword>
<dbReference type="EMBL" id="JACQPB010000056">
    <property type="protein sequence ID" value="MBI4210990.1"/>
    <property type="molecule type" value="Genomic_DNA"/>
</dbReference>
<proteinExistence type="inferred from homology"/>
<evidence type="ECO:0000259" key="7">
    <source>
        <dbReference type="Pfam" id="PF00291"/>
    </source>
</evidence>
<organism evidence="8 9">
    <name type="scientific">Candidatus Iainarchaeum sp</name>
    <dbReference type="NCBI Taxonomy" id="3101447"/>
    <lineage>
        <taxon>Archaea</taxon>
        <taxon>Candidatus Iainarchaeota</taxon>
        <taxon>Candidatus Iainarchaeia</taxon>
        <taxon>Candidatus Iainarchaeales</taxon>
        <taxon>Candidatus Iainarchaeaceae</taxon>
        <taxon>Candidatus Iainarchaeum</taxon>
    </lineage>
</organism>
<accession>A0A8T3YMP6</accession>
<keyword evidence="4" id="KW-0808">Transferase</keyword>
<gene>
    <name evidence="8" type="ORF">HY544_05830</name>
</gene>
<dbReference type="PANTHER" id="PTHR10314">
    <property type="entry name" value="CYSTATHIONINE BETA-SYNTHASE"/>
    <property type="match status" value="1"/>
</dbReference>
<dbReference type="GO" id="GO:0016740">
    <property type="term" value="F:transferase activity"/>
    <property type="evidence" value="ECO:0007669"/>
    <property type="project" value="UniProtKB-KW"/>
</dbReference>
<evidence type="ECO:0000256" key="5">
    <source>
        <dbReference type="ARBA" id="ARBA00022898"/>
    </source>
</evidence>
<evidence type="ECO:0000256" key="2">
    <source>
        <dbReference type="ARBA" id="ARBA00007103"/>
    </source>
</evidence>
<keyword evidence="6" id="KW-0198">Cysteine biosynthesis</keyword>
<sequence length="311" mass="33131">MMAMADGAVRLGILKAVGSTPLVEVDFGFRAKVFAKLECLNPGGSMKDRSALFMVEEAERKGLLSPGGTIVECSSGNQGASLAMIGAVKGYKVIIVCSRKISAEKLDAMRAYGAETVMCPDTRLVTDRRNSHSVANSLSRKISGSFMPNQYYSLSNPEAHYLTLGPEIWAQTGGKITHFFAAAGTGGTVSGAGKYLKEKNPRIKVIAVDAATSFRATKGRPKPYRLEGIGLDFDTPCFDAGVVDETLCVTDRQAIGMMRSLASRHGLLCGTSSGAVAYAVNKHAEKMGQNDLAVMVMGDSGRAYLSKGYFR</sequence>
<evidence type="ECO:0000313" key="8">
    <source>
        <dbReference type="EMBL" id="MBI4210990.1"/>
    </source>
</evidence>
<evidence type="ECO:0000313" key="9">
    <source>
        <dbReference type="Proteomes" id="UP000732298"/>
    </source>
</evidence>
<dbReference type="Pfam" id="PF00291">
    <property type="entry name" value="PALP"/>
    <property type="match status" value="1"/>
</dbReference>
<comment type="similarity">
    <text evidence="2">Belongs to the cysteine synthase/cystathionine beta-synthase family.</text>
</comment>
<evidence type="ECO:0000256" key="4">
    <source>
        <dbReference type="ARBA" id="ARBA00022679"/>
    </source>
</evidence>
<dbReference type="InterPro" id="IPR050214">
    <property type="entry name" value="Cys_Synth/Cystath_Beta-Synth"/>
</dbReference>
<name>A0A8T3YMP6_9ARCH</name>
<dbReference type="Proteomes" id="UP000732298">
    <property type="component" value="Unassembled WGS sequence"/>
</dbReference>
<dbReference type="FunFam" id="3.40.50.1100:FF:000006">
    <property type="entry name" value="Cysteine synthase"/>
    <property type="match status" value="1"/>
</dbReference>
<dbReference type="SUPFAM" id="SSF53686">
    <property type="entry name" value="Tryptophan synthase beta subunit-like PLP-dependent enzymes"/>
    <property type="match status" value="1"/>
</dbReference>
<evidence type="ECO:0000256" key="1">
    <source>
        <dbReference type="ARBA" id="ARBA00001933"/>
    </source>
</evidence>
<comment type="cofactor">
    <cofactor evidence="1">
        <name>pyridoxal 5'-phosphate</name>
        <dbReference type="ChEBI" id="CHEBI:597326"/>
    </cofactor>
</comment>
<evidence type="ECO:0000256" key="6">
    <source>
        <dbReference type="ARBA" id="ARBA00023192"/>
    </source>
</evidence>
<feature type="domain" description="Tryptophan synthase beta chain-like PALP" evidence="7">
    <location>
        <begin position="14"/>
        <end position="296"/>
    </location>
</feature>
<dbReference type="InterPro" id="IPR001216">
    <property type="entry name" value="P-phosphate_BS"/>
</dbReference>
<dbReference type="InterPro" id="IPR036052">
    <property type="entry name" value="TrpB-like_PALP_sf"/>
</dbReference>
<keyword evidence="5" id="KW-0663">Pyridoxal phosphate</keyword>